<dbReference type="AlphaFoldDB" id="X6NCH0"/>
<keyword evidence="3" id="KW-1185">Reference proteome</keyword>
<dbReference type="EMBL" id="ASPP01010288">
    <property type="protein sequence ID" value="ETO23017.1"/>
    <property type="molecule type" value="Genomic_DNA"/>
</dbReference>
<gene>
    <name evidence="2" type="ORF">RFI_14166</name>
</gene>
<dbReference type="SUPFAM" id="SSF50978">
    <property type="entry name" value="WD40 repeat-like"/>
    <property type="match status" value="1"/>
</dbReference>
<sequence>MLAYLFFIYLFIFNVIFRVCYIDNDNQSQLFNIFIRIYCVKFSSYNYHNYRENVICSSSNDNDIRFWDFKSNNELKILNGLKVFVELNFHYLMVVNIYDLDHLTKTFVETSKLLNFSMDIWTFNNIDDNNKSNNIGVIGGNRYKICSGL</sequence>
<evidence type="ECO:0000313" key="3">
    <source>
        <dbReference type="Proteomes" id="UP000023152"/>
    </source>
</evidence>
<dbReference type="InterPro" id="IPR015943">
    <property type="entry name" value="WD40/YVTN_repeat-like_dom_sf"/>
</dbReference>
<proteinExistence type="predicted"/>
<name>X6NCH0_RETFI</name>
<protein>
    <recommendedName>
        <fullName evidence="4">F-box and wd40 domain protein</fullName>
    </recommendedName>
</protein>
<evidence type="ECO:0000256" key="1">
    <source>
        <dbReference type="PROSITE-ProRule" id="PRU00221"/>
    </source>
</evidence>
<accession>X6NCH0</accession>
<evidence type="ECO:0008006" key="4">
    <source>
        <dbReference type="Google" id="ProtNLM"/>
    </source>
</evidence>
<reference evidence="2 3" key="1">
    <citation type="journal article" date="2013" name="Curr. Biol.">
        <title>The Genome of the Foraminiferan Reticulomyxa filosa.</title>
        <authorList>
            <person name="Glockner G."/>
            <person name="Hulsmann N."/>
            <person name="Schleicher M."/>
            <person name="Noegel A.A."/>
            <person name="Eichinger L."/>
            <person name="Gallinger C."/>
            <person name="Pawlowski J."/>
            <person name="Sierra R."/>
            <person name="Euteneuer U."/>
            <person name="Pillet L."/>
            <person name="Moustafa A."/>
            <person name="Platzer M."/>
            <person name="Groth M."/>
            <person name="Szafranski K."/>
            <person name="Schliwa M."/>
        </authorList>
    </citation>
    <scope>NUCLEOTIDE SEQUENCE [LARGE SCALE GENOMIC DNA]</scope>
</reference>
<dbReference type="InterPro" id="IPR036322">
    <property type="entry name" value="WD40_repeat_dom_sf"/>
</dbReference>
<dbReference type="InterPro" id="IPR001680">
    <property type="entry name" value="WD40_rpt"/>
</dbReference>
<keyword evidence="1" id="KW-0853">WD repeat</keyword>
<dbReference type="Gene3D" id="2.130.10.10">
    <property type="entry name" value="YVTN repeat-like/Quinoprotein amine dehydrogenase"/>
    <property type="match status" value="1"/>
</dbReference>
<feature type="repeat" description="WD" evidence="1">
    <location>
        <begin position="53"/>
        <end position="77"/>
    </location>
</feature>
<evidence type="ECO:0000313" key="2">
    <source>
        <dbReference type="EMBL" id="ETO23017.1"/>
    </source>
</evidence>
<dbReference type="Proteomes" id="UP000023152">
    <property type="component" value="Unassembled WGS sequence"/>
</dbReference>
<dbReference type="PROSITE" id="PS50082">
    <property type="entry name" value="WD_REPEATS_2"/>
    <property type="match status" value="1"/>
</dbReference>
<organism evidence="2 3">
    <name type="scientific">Reticulomyxa filosa</name>
    <dbReference type="NCBI Taxonomy" id="46433"/>
    <lineage>
        <taxon>Eukaryota</taxon>
        <taxon>Sar</taxon>
        <taxon>Rhizaria</taxon>
        <taxon>Retaria</taxon>
        <taxon>Foraminifera</taxon>
        <taxon>Monothalamids</taxon>
        <taxon>Reticulomyxidae</taxon>
        <taxon>Reticulomyxa</taxon>
    </lineage>
</organism>
<comment type="caution">
    <text evidence="2">The sequence shown here is derived from an EMBL/GenBank/DDBJ whole genome shotgun (WGS) entry which is preliminary data.</text>
</comment>